<dbReference type="AlphaFoldDB" id="A0AAP5KEA6"/>
<dbReference type="PROSITE" id="PS01331">
    <property type="entry name" value="THYMIDYLATE_KINASE"/>
    <property type="match status" value="1"/>
</dbReference>
<dbReference type="FunFam" id="3.40.50.300:FF:000225">
    <property type="entry name" value="Thymidylate kinase"/>
    <property type="match status" value="1"/>
</dbReference>
<accession>A0AAP5KEA6</accession>
<keyword evidence="6 11" id="KW-0547">Nucleotide-binding</keyword>
<dbReference type="InterPro" id="IPR039430">
    <property type="entry name" value="Thymidylate_kin-like_dom"/>
</dbReference>
<dbReference type="Pfam" id="PF02223">
    <property type="entry name" value="Thymidylate_kin"/>
    <property type="match status" value="1"/>
</dbReference>
<evidence type="ECO:0000256" key="10">
    <source>
        <dbReference type="ARBA" id="ARBA00057735"/>
    </source>
</evidence>
<evidence type="ECO:0000259" key="12">
    <source>
        <dbReference type="Pfam" id="PF02223"/>
    </source>
</evidence>
<dbReference type="Proteomes" id="UP001254770">
    <property type="component" value="Unassembled WGS sequence"/>
</dbReference>
<dbReference type="GO" id="GO:0006235">
    <property type="term" value="P:dTTP biosynthetic process"/>
    <property type="evidence" value="ECO:0007669"/>
    <property type="project" value="UniProtKB-UniRule"/>
</dbReference>
<comment type="function">
    <text evidence="10 11">Phosphorylation of dTMP to form dTDP in both de novo and salvage pathways of dTTP synthesis.</text>
</comment>
<dbReference type="GeneID" id="67040788"/>
<reference evidence="13" key="1">
    <citation type="submission" date="2023-03" db="EMBL/GenBank/DDBJ databases">
        <authorList>
            <person name="Shen W."/>
            <person name="Cai J."/>
        </authorList>
    </citation>
    <scope>NUCLEOTIDE SEQUENCE</scope>
    <source>
        <strain evidence="13">B646-2</strain>
        <strain evidence="14">Y15</strain>
    </source>
</reference>
<evidence type="ECO:0000256" key="8">
    <source>
        <dbReference type="ARBA" id="ARBA00022840"/>
    </source>
</evidence>
<evidence type="ECO:0000256" key="2">
    <source>
        <dbReference type="ARBA" id="ARBA00012980"/>
    </source>
</evidence>
<evidence type="ECO:0000256" key="9">
    <source>
        <dbReference type="ARBA" id="ARBA00048743"/>
    </source>
</evidence>
<dbReference type="GO" id="GO:0005524">
    <property type="term" value="F:ATP binding"/>
    <property type="evidence" value="ECO:0007669"/>
    <property type="project" value="UniProtKB-UniRule"/>
</dbReference>
<dbReference type="Proteomes" id="UP001249240">
    <property type="component" value="Unassembled WGS sequence"/>
</dbReference>
<evidence type="ECO:0000256" key="1">
    <source>
        <dbReference type="ARBA" id="ARBA00009776"/>
    </source>
</evidence>
<dbReference type="GO" id="GO:0005829">
    <property type="term" value="C:cytosol"/>
    <property type="evidence" value="ECO:0007669"/>
    <property type="project" value="TreeGrafter"/>
</dbReference>
<dbReference type="EC" id="2.7.4.9" evidence="2 11"/>
<evidence type="ECO:0000256" key="7">
    <source>
        <dbReference type="ARBA" id="ARBA00022777"/>
    </source>
</evidence>
<comment type="catalytic activity">
    <reaction evidence="9 11">
        <text>dTMP + ATP = dTDP + ADP</text>
        <dbReference type="Rhea" id="RHEA:13517"/>
        <dbReference type="ChEBI" id="CHEBI:30616"/>
        <dbReference type="ChEBI" id="CHEBI:58369"/>
        <dbReference type="ChEBI" id="CHEBI:63528"/>
        <dbReference type="ChEBI" id="CHEBI:456216"/>
        <dbReference type="EC" id="2.7.4.9"/>
    </reaction>
</comment>
<feature type="domain" description="Thymidylate kinase-like" evidence="12">
    <location>
        <begin position="8"/>
        <end position="199"/>
    </location>
</feature>
<dbReference type="EMBL" id="JARPXL010000003">
    <property type="protein sequence ID" value="MDT2543510.1"/>
    <property type="molecule type" value="Genomic_DNA"/>
</dbReference>
<dbReference type="EMBL" id="JARPXM010000005">
    <property type="protein sequence ID" value="MDT2537808.1"/>
    <property type="molecule type" value="Genomic_DNA"/>
</dbReference>
<dbReference type="InterPro" id="IPR018094">
    <property type="entry name" value="Thymidylate_kinase"/>
</dbReference>
<dbReference type="GO" id="GO:0006233">
    <property type="term" value="P:dTDP biosynthetic process"/>
    <property type="evidence" value="ECO:0007669"/>
    <property type="project" value="InterPro"/>
</dbReference>
<sequence length="214" mass="24325">MNGLFITIEGPDGAGKTSVLNELYPKLQLTAKRSIVKTREPGGIPIAEKIRHVILDPSNDRMDDRTEALLYAAARRQHLVEKVWPALDEDKIVLCDRFVDSSLAYQGAGRGIGIEEVAKINEFAIEGTIPDITLYLDVDSDTGLQRIMKNRTNQIDRLDSEGLQFHQRVRHAYLKLADANPDRIIKIDARKRLDEVVRDCFYELLTRCPDYFQS</sequence>
<evidence type="ECO:0000313" key="13">
    <source>
        <dbReference type="EMBL" id="MDT2537808.1"/>
    </source>
</evidence>
<evidence type="ECO:0000256" key="6">
    <source>
        <dbReference type="ARBA" id="ARBA00022741"/>
    </source>
</evidence>
<dbReference type="NCBIfam" id="TIGR00041">
    <property type="entry name" value="DTMP_kinase"/>
    <property type="match status" value="1"/>
</dbReference>
<keyword evidence="4 11" id="KW-0808">Transferase</keyword>
<dbReference type="InterPro" id="IPR018095">
    <property type="entry name" value="Thymidylate_kin_CS"/>
</dbReference>
<comment type="caution">
    <text evidence="13">The sequence shown here is derived from an EMBL/GenBank/DDBJ whole genome shotgun (WGS) entry which is preliminary data.</text>
</comment>
<dbReference type="GO" id="GO:0004798">
    <property type="term" value="F:dTMP kinase activity"/>
    <property type="evidence" value="ECO:0007669"/>
    <property type="project" value="UniProtKB-UniRule"/>
</dbReference>
<evidence type="ECO:0000256" key="5">
    <source>
        <dbReference type="ARBA" id="ARBA00022727"/>
    </source>
</evidence>
<dbReference type="InterPro" id="IPR027417">
    <property type="entry name" value="P-loop_NTPase"/>
</dbReference>
<evidence type="ECO:0000256" key="4">
    <source>
        <dbReference type="ARBA" id="ARBA00022679"/>
    </source>
</evidence>
<comment type="similarity">
    <text evidence="1 11">Belongs to the thymidylate kinase family.</text>
</comment>
<dbReference type="PANTHER" id="PTHR10344:SF4">
    <property type="entry name" value="UMP-CMP KINASE 2, MITOCHONDRIAL"/>
    <property type="match status" value="1"/>
</dbReference>
<protein>
    <recommendedName>
        <fullName evidence="3 11">Thymidylate kinase</fullName>
        <ecNumber evidence="2 11">2.7.4.9</ecNumber>
    </recommendedName>
    <alternativeName>
        <fullName evidence="11">dTMP kinase</fullName>
    </alternativeName>
</protein>
<evidence type="ECO:0000256" key="11">
    <source>
        <dbReference type="HAMAP-Rule" id="MF_00165"/>
    </source>
</evidence>
<dbReference type="Gene3D" id="3.40.50.300">
    <property type="entry name" value="P-loop containing nucleotide triphosphate hydrolases"/>
    <property type="match status" value="1"/>
</dbReference>
<dbReference type="CDD" id="cd01672">
    <property type="entry name" value="TMPK"/>
    <property type="match status" value="1"/>
</dbReference>
<evidence type="ECO:0000313" key="15">
    <source>
        <dbReference type="Proteomes" id="UP001249240"/>
    </source>
</evidence>
<proteinExistence type="inferred from homology"/>
<keyword evidence="5 11" id="KW-0545">Nucleotide biosynthesis</keyword>
<name>A0AAP5KEA6_9ENTE</name>
<organism evidence="13 15">
    <name type="scientific">Enterococcus raffinosus</name>
    <dbReference type="NCBI Taxonomy" id="71452"/>
    <lineage>
        <taxon>Bacteria</taxon>
        <taxon>Bacillati</taxon>
        <taxon>Bacillota</taxon>
        <taxon>Bacilli</taxon>
        <taxon>Lactobacillales</taxon>
        <taxon>Enterococcaceae</taxon>
        <taxon>Enterococcus</taxon>
    </lineage>
</organism>
<keyword evidence="7 11" id="KW-0418">Kinase</keyword>
<dbReference type="SUPFAM" id="SSF52540">
    <property type="entry name" value="P-loop containing nucleoside triphosphate hydrolases"/>
    <property type="match status" value="1"/>
</dbReference>
<dbReference type="HAMAP" id="MF_00165">
    <property type="entry name" value="Thymidylate_kinase"/>
    <property type="match status" value="1"/>
</dbReference>
<gene>
    <name evidence="11 13" type="primary">tmk</name>
    <name evidence="14" type="ORF">P7D69_03990</name>
    <name evidence="13" type="ORF">P7D78_06710</name>
</gene>
<dbReference type="PANTHER" id="PTHR10344">
    <property type="entry name" value="THYMIDYLATE KINASE"/>
    <property type="match status" value="1"/>
</dbReference>
<dbReference type="RefSeq" id="WP_010745628.1">
    <property type="nucleotide sequence ID" value="NZ_BAAAXM010000052.1"/>
</dbReference>
<evidence type="ECO:0000256" key="3">
    <source>
        <dbReference type="ARBA" id="ARBA00017144"/>
    </source>
</evidence>
<feature type="binding site" evidence="11">
    <location>
        <begin position="10"/>
        <end position="17"/>
    </location>
    <ligand>
        <name>ATP</name>
        <dbReference type="ChEBI" id="CHEBI:30616"/>
    </ligand>
</feature>
<keyword evidence="8 11" id="KW-0067">ATP-binding</keyword>
<dbReference type="GO" id="GO:0006227">
    <property type="term" value="P:dUDP biosynthetic process"/>
    <property type="evidence" value="ECO:0007669"/>
    <property type="project" value="TreeGrafter"/>
</dbReference>
<evidence type="ECO:0000313" key="14">
    <source>
        <dbReference type="EMBL" id="MDT2543510.1"/>
    </source>
</evidence>